<accession>A0A4S1E256</accession>
<dbReference type="Gene3D" id="1.20.1600.10">
    <property type="entry name" value="Outer membrane efflux proteins (OEP)"/>
    <property type="match status" value="1"/>
</dbReference>
<evidence type="ECO:0000256" key="1">
    <source>
        <dbReference type="ARBA" id="ARBA00004442"/>
    </source>
</evidence>
<dbReference type="PANTHER" id="PTHR30026:SF20">
    <property type="entry name" value="OUTER MEMBRANE PROTEIN TOLC"/>
    <property type="match status" value="1"/>
</dbReference>
<dbReference type="GO" id="GO:0015288">
    <property type="term" value="F:porin activity"/>
    <property type="evidence" value="ECO:0007669"/>
    <property type="project" value="TreeGrafter"/>
</dbReference>
<dbReference type="Pfam" id="PF02321">
    <property type="entry name" value="OEP"/>
    <property type="match status" value="2"/>
</dbReference>
<dbReference type="AlphaFoldDB" id="A0A4S1E256"/>
<dbReference type="InterPro" id="IPR003423">
    <property type="entry name" value="OMP_efflux"/>
</dbReference>
<evidence type="ECO:0000313" key="8">
    <source>
        <dbReference type="EMBL" id="TGV04706.1"/>
    </source>
</evidence>
<dbReference type="EMBL" id="SRSO01000001">
    <property type="protein sequence ID" value="TGV04706.1"/>
    <property type="molecule type" value="Genomic_DNA"/>
</dbReference>
<keyword evidence="7" id="KW-0998">Cell outer membrane</keyword>
<evidence type="ECO:0000256" key="3">
    <source>
        <dbReference type="ARBA" id="ARBA00022448"/>
    </source>
</evidence>
<evidence type="ECO:0000256" key="5">
    <source>
        <dbReference type="ARBA" id="ARBA00022692"/>
    </source>
</evidence>
<reference evidence="8 9" key="1">
    <citation type="submission" date="2019-04" db="EMBL/GenBank/DDBJ databases">
        <authorList>
            <person name="Liu A."/>
        </authorList>
    </citation>
    <scope>NUCLEOTIDE SEQUENCE [LARGE SCALE GENOMIC DNA]</scope>
    <source>
        <strain evidence="8 9">RZ03</strain>
    </source>
</reference>
<evidence type="ECO:0000256" key="2">
    <source>
        <dbReference type="ARBA" id="ARBA00007613"/>
    </source>
</evidence>
<comment type="subcellular location">
    <subcellularLocation>
        <location evidence="1">Cell outer membrane</location>
    </subcellularLocation>
</comment>
<organism evidence="8 9">
    <name type="scientific">Flavivirga rizhaonensis</name>
    <dbReference type="NCBI Taxonomy" id="2559571"/>
    <lineage>
        <taxon>Bacteria</taxon>
        <taxon>Pseudomonadati</taxon>
        <taxon>Bacteroidota</taxon>
        <taxon>Flavobacteriia</taxon>
        <taxon>Flavobacteriales</taxon>
        <taxon>Flavobacteriaceae</taxon>
        <taxon>Flavivirga</taxon>
    </lineage>
</organism>
<dbReference type="PANTHER" id="PTHR30026">
    <property type="entry name" value="OUTER MEMBRANE PROTEIN TOLC"/>
    <property type="match status" value="1"/>
</dbReference>
<sequence length="498" mass="57213">MITINIPYKNLFFWSLFLGCIPITATAQKMPDTLYLSLKQTIEIAIDNSPSVLQAKTQKETSYWDWKTFKSDYLPQLSLDGNLPNFSKDNLPITQPDGSIDFLSVNNINSRVGLSLNQEIPLTGGSISVNSSLARFDNLTNDFRRYNATAVSIRLNQPLFAYNRLLWNKKIEPLKFEESKKKFVEDKEATSLGTTIRYFNLLISQSNYQIAKTNFENYKLLFKIDSTRYDLGTVSKQQLLQIQLQVVNAKKRMSQANLGKKTATLDLLEYIGYNDLQKNQALILKVPSDIPPIQVDEEIALKEAMENRADITAYKRRLLEAESQLARVKAENGFNAELTMSLGLTNADSEFQNLYTNTQDQQTISLGFRIPIADWGRSKSRLKRAQLRKDLEKQSVDLETSNFKREIITEVDRFEMYKQQVIIAYESSNIAKMSYNISKNKFILGKESSTNLNVALNEKDQAIQDYIVSLSDFWEAYYRIRLLTIYDFETSKSLTQIK</sequence>
<comment type="caution">
    <text evidence="8">The sequence shown here is derived from an EMBL/GenBank/DDBJ whole genome shotgun (WGS) entry which is preliminary data.</text>
</comment>
<dbReference type="GO" id="GO:1990281">
    <property type="term" value="C:efflux pump complex"/>
    <property type="evidence" value="ECO:0007669"/>
    <property type="project" value="TreeGrafter"/>
</dbReference>
<dbReference type="SUPFAM" id="SSF56954">
    <property type="entry name" value="Outer membrane efflux proteins (OEP)"/>
    <property type="match status" value="1"/>
</dbReference>
<evidence type="ECO:0000256" key="4">
    <source>
        <dbReference type="ARBA" id="ARBA00022452"/>
    </source>
</evidence>
<evidence type="ECO:0000256" key="6">
    <source>
        <dbReference type="ARBA" id="ARBA00023136"/>
    </source>
</evidence>
<keyword evidence="5" id="KW-0812">Transmembrane</keyword>
<dbReference type="RefSeq" id="WP_135874513.1">
    <property type="nucleotide sequence ID" value="NZ_SRSO01000001.1"/>
</dbReference>
<evidence type="ECO:0000256" key="7">
    <source>
        <dbReference type="ARBA" id="ARBA00023237"/>
    </source>
</evidence>
<keyword evidence="4" id="KW-1134">Transmembrane beta strand</keyword>
<gene>
    <name evidence="8" type="ORF">EM932_00850</name>
</gene>
<keyword evidence="9" id="KW-1185">Reference proteome</keyword>
<keyword evidence="3" id="KW-0813">Transport</keyword>
<evidence type="ECO:0000313" key="9">
    <source>
        <dbReference type="Proteomes" id="UP000307602"/>
    </source>
</evidence>
<keyword evidence="6" id="KW-0472">Membrane</keyword>
<dbReference type="InterPro" id="IPR051906">
    <property type="entry name" value="TolC-like"/>
</dbReference>
<dbReference type="GO" id="GO:0009279">
    <property type="term" value="C:cell outer membrane"/>
    <property type="evidence" value="ECO:0007669"/>
    <property type="project" value="UniProtKB-SubCell"/>
</dbReference>
<name>A0A4S1E256_9FLAO</name>
<proteinExistence type="inferred from homology"/>
<protein>
    <submittedName>
        <fullName evidence="8">TolC family protein</fullName>
    </submittedName>
</protein>
<dbReference type="GO" id="GO:0015562">
    <property type="term" value="F:efflux transmembrane transporter activity"/>
    <property type="evidence" value="ECO:0007669"/>
    <property type="project" value="InterPro"/>
</dbReference>
<comment type="similarity">
    <text evidence="2">Belongs to the outer membrane factor (OMF) (TC 1.B.17) family.</text>
</comment>
<dbReference type="Proteomes" id="UP000307602">
    <property type="component" value="Unassembled WGS sequence"/>
</dbReference>
<dbReference type="OrthoDB" id="940457at2"/>